<keyword evidence="2" id="KW-0489">Methyltransferase</keyword>
<evidence type="ECO:0000256" key="3">
    <source>
        <dbReference type="ARBA" id="ARBA00022679"/>
    </source>
</evidence>
<dbReference type="OrthoDB" id="32195at2"/>
<comment type="catalytic activity">
    <reaction evidence="4">
        <text>a 2'-deoxyadenosine in DNA + S-adenosyl-L-methionine = an N(6)-methyl-2'-deoxyadenosine in DNA + S-adenosyl-L-homocysteine + H(+)</text>
        <dbReference type="Rhea" id="RHEA:15197"/>
        <dbReference type="Rhea" id="RHEA-COMP:12418"/>
        <dbReference type="Rhea" id="RHEA-COMP:12419"/>
        <dbReference type="ChEBI" id="CHEBI:15378"/>
        <dbReference type="ChEBI" id="CHEBI:57856"/>
        <dbReference type="ChEBI" id="CHEBI:59789"/>
        <dbReference type="ChEBI" id="CHEBI:90615"/>
        <dbReference type="ChEBI" id="CHEBI:90616"/>
        <dbReference type="EC" id="2.1.1.72"/>
    </reaction>
</comment>
<evidence type="ECO:0000313" key="6">
    <source>
        <dbReference type="EMBL" id="SDH77566.1"/>
    </source>
</evidence>
<accession>A0A1G8F614</accession>
<dbReference type="InterPro" id="IPR050953">
    <property type="entry name" value="N4_N6_ade-DNA_methylase"/>
</dbReference>
<keyword evidence="7" id="KW-1185">Reference proteome</keyword>
<proteinExistence type="predicted"/>
<dbReference type="PANTHER" id="PTHR33841">
    <property type="entry name" value="DNA METHYLTRANSFERASE YEEA-RELATED"/>
    <property type="match status" value="1"/>
</dbReference>
<dbReference type="EC" id="2.1.1.72" evidence="1"/>
<evidence type="ECO:0000313" key="7">
    <source>
        <dbReference type="Proteomes" id="UP000198869"/>
    </source>
</evidence>
<sequence>MSDYFRQNSVKSNFSSSDSWVILNDIEQRIKAKIEAVGTPLKEWDINIYRGILTGYNEAFIIDKKKKDELIAEDPKSAEIIRPILRGRDIKRYAYEATDLWLINTHNGIKEKGVKAIDINDYPIVKKHLDLYYPQLSKRTDRGDTPYNLRNCAYMEDFYRPKIVWIELTNNPNFCLDKNNYLLNNTIFFISGERLERLEYLVSYLNSNVCKWYFTKLAATSGVGTTRWIKIYIEQLRVPMGIDPTTEELFTNLAKEIQTQKSKNINTDYLENLVNQRMYNLFELNDEEISFIESQ</sequence>
<gene>
    <name evidence="6" type="ORF">SAMN05421846_10212</name>
</gene>
<reference evidence="7" key="1">
    <citation type="submission" date="2016-10" db="EMBL/GenBank/DDBJ databases">
        <authorList>
            <person name="Varghese N."/>
            <person name="Submissions S."/>
        </authorList>
    </citation>
    <scope>NUCLEOTIDE SEQUENCE [LARGE SCALE GENOMIC DNA]</scope>
    <source>
        <strain evidence="7">DSM 17071</strain>
    </source>
</reference>
<dbReference type="Pfam" id="PF12950">
    <property type="entry name" value="TaqI_C"/>
    <property type="match status" value="1"/>
</dbReference>
<evidence type="ECO:0000256" key="1">
    <source>
        <dbReference type="ARBA" id="ARBA00011900"/>
    </source>
</evidence>
<dbReference type="InterPro" id="IPR025931">
    <property type="entry name" value="TaqI_C"/>
</dbReference>
<organism evidence="6 7">
    <name type="scientific">Chryseobacterium taeanense</name>
    <dbReference type="NCBI Taxonomy" id="311334"/>
    <lineage>
        <taxon>Bacteria</taxon>
        <taxon>Pseudomonadati</taxon>
        <taxon>Bacteroidota</taxon>
        <taxon>Flavobacteriia</taxon>
        <taxon>Flavobacteriales</taxon>
        <taxon>Weeksellaceae</taxon>
        <taxon>Chryseobacterium group</taxon>
        <taxon>Chryseobacterium</taxon>
    </lineage>
</organism>
<evidence type="ECO:0000256" key="4">
    <source>
        <dbReference type="ARBA" id="ARBA00047942"/>
    </source>
</evidence>
<dbReference type="STRING" id="311334.SAMN05421846_10212"/>
<dbReference type="EMBL" id="FNDW01000002">
    <property type="protein sequence ID" value="SDH77566.1"/>
    <property type="molecule type" value="Genomic_DNA"/>
</dbReference>
<protein>
    <recommendedName>
        <fullName evidence="1">site-specific DNA-methyltransferase (adenine-specific)</fullName>
        <ecNumber evidence="1">2.1.1.72</ecNumber>
    </recommendedName>
</protein>
<dbReference type="RefSeq" id="WP_089854698.1">
    <property type="nucleotide sequence ID" value="NZ_FNDW01000002.1"/>
</dbReference>
<dbReference type="AlphaFoldDB" id="A0A1G8F614"/>
<evidence type="ECO:0000256" key="2">
    <source>
        <dbReference type="ARBA" id="ARBA00022603"/>
    </source>
</evidence>
<dbReference type="GO" id="GO:0009007">
    <property type="term" value="F:site-specific DNA-methyltransferase (adenine-specific) activity"/>
    <property type="evidence" value="ECO:0007669"/>
    <property type="project" value="UniProtKB-EC"/>
</dbReference>
<dbReference type="GO" id="GO:0032259">
    <property type="term" value="P:methylation"/>
    <property type="evidence" value="ECO:0007669"/>
    <property type="project" value="UniProtKB-KW"/>
</dbReference>
<keyword evidence="3" id="KW-0808">Transferase</keyword>
<dbReference type="Proteomes" id="UP000198869">
    <property type="component" value="Unassembled WGS sequence"/>
</dbReference>
<evidence type="ECO:0000259" key="5">
    <source>
        <dbReference type="Pfam" id="PF12950"/>
    </source>
</evidence>
<feature type="domain" description="TaqI-like C-terminal specificity" evidence="5">
    <location>
        <begin position="83"/>
        <end position="236"/>
    </location>
</feature>
<dbReference type="PANTHER" id="PTHR33841:SF1">
    <property type="entry name" value="DNA METHYLTRANSFERASE A"/>
    <property type="match status" value="1"/>
</dbReference>
<name>A0A1G8F614_9FLAO</name>